<reference evidence="1" key="1">
    <citation type="submission" date="2021-10" db="EMBL/GenBank/DDBJ databases">
        <authorList>
            <person name="Lavering E.D."/>
            <person name="James R."/>
            <person name="Fairholm J.D."/>
            <person name="Ogilvie B.H."/>
            <person name="Thurgood T.L."/>
            <person name="Robison R.A."/>
            <person name="Grose J.H."/>
        </authorList>
    </citation>
    <scope>NUCLEOTIDE SEQUENCE</scope>
</reference>
<organism evidence="1 2">
    <name type="scientific">Bacillus phage vB_BanS_Sophrita</name>
    <dbReference type="NCBI Taxonomy" id="2894790"/>
    <lineage>
        <taxon>Viruses</taxon>
        <taxon>Duplodnaviria</taxon>
        <taxon>Heunggongvirae</taxon>
        <taxon>Uroviricota</taxon>
        <taxon>Caudoviricetes</taxon>
        <taxon>Joanripponvirinae</taxon>
        <taxon>Sophritavirus</taxon>
        <taxon>Sophritavirus sophrita</taxon>
    </lineage>
</organism>
<sequence length="63" mass="7581">MKEKLTDELMEHFARGYHIYKSVMKQTNSTPSTFEQYVEFCLVQRKELTRKALNHIEKSSRRS</sequence>
<gene>
    <name evidence="1" type="ORF">SOPHRITA_65</name>
</gene>
<keyword evidence="2" id="KW-1185">Reference proteome</keyword>
<name>A0AAE9CE15_9CAUD</name>
<proteinExistence type="predicted"/>
<dbReference type="Proteomes" id="UP000827460">
    <property type="component" value="Segment"/>
</dbReference>
<accession>A0AAE9CE15</accession>
<evidence type="ECO:0000313" key="2">
    <source>
        <dbReference type="Proteomes" id="UP000827460"/>
    </source>
</evidence>
<protein>
    <submittedName>
        <fullName evidence="1">Uncharacterized protein</fullName>
    </submittedName>
</protein>
<dbReference type="EMBL" id="OK499991">
    <property type="protein sequence ID" value="UGO50656.1"/>
    <property type="molecule type" value="Genomic_DNA"/>
</dbReference>
<evidence type="ECO:0000313" key="1">
    <source>
        <dbReference type="EMBL" id="UGO50656.1"/>
    </source>
</evidence>